<protein>
    <submittedName>
        <fullName evidence="1">Uncharacterized protein</fullName>
    </submittedName>
</protein>
<accession>F8QHB7</accession>
<proteinExistence type="predicted"/>
<evidence type="ECO:0000313" key="2">
    <source>
        <dbReference type="Proteomes" id="UP000008063"/>
    </source>
</evidence>
<gene>
    <name evidence="1" type="ORF">SERLA73DRAFT_191340</name>
</gene>
<organism evidence="2">
    <name type="scientific">Serpula lacrymans var. lacrymans (strain S7.3)</name>
    <name type="common">Dry rot fungus</name>
    <dbReference type="NCBI Taxonomy" id="936435"/>
    <lineage>
        <taxon>Eukaryota</taxon>
        <taxon>Fungi</taxon>
        <taxon>Dikarya</taxon>
        <taxon>Basidiomycota</taxon>
        <taxon>Agaricomycotina</taxon>
        <taxon>Agaricomycetes</taxon>
        <taxon>Agaricomycetidae</taxon>
        <taxon>Boletales</taxon>
        <taxon>Coniophorineae</taxon>
        <taxon>Serpulaceae</taxon>
        <taxon>Serpula</taxon>
    </lineage>
</organism>
<reference evidence="2" key="1">
    <citation type="journal article" date="2011" name="Science">
        <title>The plant cell wall-decomposing machinery underlies the functional diversity of forest fungi.</title>
        <authorList>
            <person name="Eastwood D.C."/>
            <person name="Floudas D."/>
            <person name="Binder M."/>
            <person name="Majcherczyk A."/>
            <person name="Schneider P."/>
            <person name="Aerts A."/>
            <person name="Asiegbu F.O."/>
            <person name="Baker S.E."/>
            <person name="Barry K."/>
            <person name="Bendiksby M."/>
            <person name="Blumentritt M."/>
            <person name="Coutinho P.M."/>
            <person name="Cullen D."/>
            <person name="de Vries R.P."/>
            <person name="Gathman A."/>
            <person name="Goodell B."/>
            <person name="Henrissat B."/>
            <person name="Ihrmark K."/>
            <person name="Kauserud H."/>
            <person name="Kohler A."/>
            <person name="LaButti K."/>
            <person name="Lapidus A."/>
            <person name="Lavin J.L."/>
            <person name="Lee Y.-H."/>
            <person name="Lindquist E."/>
            <person name="Lilly W."/>
            <person name="Lucas S."/>
            <person name="Morin E."/>
            <person name="Murat C."/>
            <person name="Oguiza J.A."/>
            <person name="Park J."/>
            <person name="Pisabarro A.G."/>
            <person name="Riley R."/>
            <person name="Rosling A."/>
            <person name="Salamov A."/>
            <person name="Schmidt O."/>
            <person name="Schmutz J."/>
            <person name="Skrede I."/>
            <person name="Stenlid J."/>
            <person name="Wiebenga A."/>
            <person name="Xie X."/>
            <person name="Kuees U."/>
            <person name="Hibbett D.S."/>
            <person name="Hoffmeister D."/>
            <person name="Hoegberg N."/>
            <person name="Martin F."/>
            <person name="Grigoriev I.V."/>
            <person name="Watkinson S.C."/>
        </authorList>
    </citation>
    <scope>NUCLEOTIDE SEQUENCE [LARGE SCALE GENOMIC DNA]</scope>
    <source>
        <strain evidence="2">strain S7.3</strain>
    </source>
</reference>
<dbReference type="HOGENOM" id="CLU_2005309_0_0_1"/>
<keyword evidence="2" id="KW-1185">Reference proteome</keyword>
<dbReference type="EMBL" id="GL945508">
    <property type="protein sequence ID" value="EGN92300.1"/>
    <property type="molecule type" value="Genomic_DNA"/>
</dbReference>
<dbReference type="Proteomes" id="UP000008063">
    <property type="component" value="Unassembled WGS sequence"/>
</dbReference>
<dbReference type="InParanoid" id="F8QHB7"/>
<evidence type="ECO:0000313" key="1">
    <source>
        <dbReference type="EMBL" id="EGN92300.1"/>
    </source>
</evidence>
<name>F8QHB7_SERL3</name>
<sequence length="124" mass="13971">MGCGPVPKPAAEKPVQESEFLQWKVGREHAENTAWKLFGDNQSSAAYSSLRLRSFVETWGMATVTLSKWKRKRWKIRTIAPAIIVPTIRAAYRILSVWAMMAITSPSGPVRLGRRACATLWQAR</sequence>
<dbReference type="AlphaFoldDB" id="F8QHB7"/>